<sequence length="98" mass="10779">MKITLQVEQQDGKTYQVVTNLYSIVALERKFKIRASDLASGVAMEHLAFLAFEGAKQNNVTVPLTFDDYIKQLVSVEVVSEDTANPTQEALTSEPSAS</sequence>
<organism evidence="1">
    <name type="scientific">uncultured Caudovirales phage</name>
    <dbReference type="NCBI Taxonomy" id="2100421"/>
    <lineage>
        <taxon>Viruses</taxon>
        <taxon>Duplodnaviria</taxon>
        <taxon>Heunggongvirae</taxon>
        <taxon>Uroviricota</taxon>
        <taxon>Caudoviricetes</taxon>
        <taxon>Peduoviridae</taxon>
        <taxon>Maltschvirus</taxon>
        <taxon>Maltschvirus maltsch</taxon>
    </lineage>
</organism>
<name>A0A6J5LW30_9CAUD</name>
<evidence type="ECO:0008006" key="2">
    <source>
        <dbReference type="Google" id="ProtNLM"/>
    </source>
</evidence>
<evidence type="ECO:0000313" key="1">
    <source>
        <dbReference type="EMBL" id="CAB4138685.1"/>
    </source>
</evidence>
<dbReference type="EMBL" id="LR796348">
    <property type="protein sequence ID" value="CAB4138685.1"/>
    <property type="molecule type" value="Genomic_DNA"/>
</dbReference>
<proteinExistence type="predicted"/>
<protein>
    <recommendedName>
        <fullName evidence="2">Phage protein</fullName>
    </recommendedName>
</protein>
<accession>A0A6J5LW30</accession>
<gene>
    <name evidence="1" type="ORF">UFOVP335_5</name>
</gene>
<reference evidence="1" key="1">
    <citation type="submission" date="2020-04" db="EMBL/GenBank/DDBJ databases">
        <authorList>
            <person name="Chiriac C."/>
            <person name="Salcher M."/>
            <person name="Ghai R."/>
            <person name="Kavagutti S V."/>
        </authorList>
    </citation>
    <scope>NUCLEOTIDE SEQUENCE</scope>
</reference>